<evidence type="ECO:0000313" key="1">
    <source>
        <dbReference type="EMBL" id="MFB2897812.1"/>
    </source>
</evidence>
<name>A0ABV4Y3C8_9CYAN</name>
<evidence type="ECO:0000313" key="2">
    <source>
        <dbReference type="Proteomes" id="UP001576784"/>
    </source>
</evidence>
<proteinExistence type="predicted"/>
<dbReference type="EMBL" id="JBHFNR010000265">
    <property type="protein sequence ID" value="MFB2897812.1"/>
    <property type="molecule type" value="Genomic_DNA"/>
</dbReference>
<dbReference type="Proteomes" id="UP001576784">
    <property type="component" value="Unassembled WGS sequence"/>
</dbReference>
<reference evidence="1 2" key="1">
    <citation type="submission" date="2024-09" db="EMBL/GenBank/DDBJ databases">
        <title>Floridaenema gen nov. (Aerosakkonemataceae, Aerosakkonematales ord. nov., Cyanobacteria) from benthic tropical and subtropical fresh waters, with the description of four new species.</title>
        <authorList>
            <person name="Moretto J.A."/>
            <person name="Berthold D.E."/>
            <person name="Lefler F.W."/>
            <person name="Huang I.-S."/>
            <person name="Laughinghouse H. IV."/>
        </authorList>
    </citation>
    <scope>NUCLEOTIDE SEQUENCE [LARGE SCALE GENOMIC DNA]</scope>
    <source>
        <strain evidence="1 2">BLCC-F50</strain>
    </source>
</reference>
<comment type="caution">
    <text evidence="1">The sequence shown here is derived from an EMBL/GenBank/DDBJ whole genome shotgun (WGS) entry which is preliminary data.</text>
</comment>
<organism evidence="1 2">
    <name type="scientific">Floridaenema flaviceps BLCC-F50</name>
    <dbReference type="NCBI Taxonomy" id="3153642"/>
    <lineage>
        <taxon>Bacteria</taxon>
        <taxon>Bacillati</taxon>
        <taxon>Cyanobacteriota</taxon>
        <taxon>Cyanophyceae</taxon>
        <taxon>Oscillatoriophycideae</taxon>
        <taxon>Aerosakkonematales</taxon>
        <taxon>Aerosakkonemataceae</taxon>
        <taxon>Floridanema</taxon>
        <taxon>Floridanema flaviceps</taxon>
    </lineage>
</organism>
<accession>A0ABV4Y3C8</accession>
<keyword evidence="2" id="KW-1185">Reference proteome</keyword>
<sequence length="138" mass="15000">MEPLSLTAGAIATLVLTKALEKTGEKLGEKALEQGGKLMQLLKHKSPETASAIELVAQRPELAEQQPLDYGEAVLVEKVETVAKADPEIAAAIRDLANTVKSQPQYMQQINKIAETVEKIGNVNQNSTIENQTFNQTF</sequence>
<dbReference type="RefSeq" id="WP_413267423.1">
    <property type="nucleotide sequence ID" value="NZ_JBHFNR010000265.1"/>
</dbReference>
<protein>
    <submittedName>
        <fullName evidence="1">Uncharacterized protein</fullName>
    </submittedName>
</protein>
<gene>
    <name evidence="1" type="ORF">ACE1CI_33260</name>
</gene>